<dbReference type="PANTHER" id="PTHR38248">
    <property type="entry name" value="FUNK1 6"/>
    <property type="match status" value="1"/>
</dbReference>
<feature type="compositionally biased region" description="Polar residues" evidence="1">
    <location>
        <begin position="300"/>
        <end position="317"/>
    </location>
</feature>
<evidence type="ECO:0000256" key="1">
    <source>
        <dbReference type="SAM" id="MobiDB-lite"/>
    </source>
</evidence>
<dbReference type="SUPFAM" id="SSF56112">
    <property type="entry name" value="Protein kinase-like (PK-like)"/>
    <property type="match status" value="1"/>
</dbReference>
<dbReference type="EMBL" id="AZST01000853">
    <property type="protein sequence ID" value="KEP47058.1"/>
    <property type="molecule type" value="Genomic_DNA"/>
</dbReference>
<dbReference type="InterPro" id="IPR011009">
    <property type="entry name" value="Kinase-like_dom_sf"/>
</dbReference>
<dbReference type="Pfam" id="PF17667">
    <property type="entry name" value="Pkinase_fungal"/>
    <property type="match status" value="2"/>
</dbReference>
<dbReference type="OrthoDB" id="5569250at2759"/>
<feature type="domain" description="Fungal-type protein kinase" evidence="2">
    <location>
        <begin position="310"/>
        <end position="500"/>
    </location>
</feature>
<dbReference type="PANTHER" id="PTHR38248:SF2">
    <property type="entry name" value="FUNK1 11"/>
    <property type="match status" value="1"/>
</dbReference>
<accession>A0A074RQT1</accession>
<dbReference type="InterPro" id="IPR040976">
    <property type="entry name" value="Pkinase_fungal"/>
</dbReference>
<name>A0A074RQT1_9AGAM</name>
<evidence type="ECO:0000313" key="4">
    <source>
        <dbReference type="Proteomes" id="UP000027456"/>
    </source>
</evidence>
<organism evidence="3 4">
    <name type="scientific">Rhizoctonia solani 123E</name>
    <dbReference type="NCBI Taxonomy" id="1423351"/>
    <lineage>
        <taxon>Eukaryota</taxon>
        <taxon>Fungi</taxon>
        <taxon>Dikarya</taxon>
        <taxon>Basidiomycota</taxon>
        <taxon>Agaricomycotina</taxon>
        <taxon>Agaricomycetes</taxon>
        <taxon>Cantharellales</taxon>
        <taxon>Ceratobasidiaceae</taxon>
        <taxon>Rhizoctonia</taxon>
    </lineage>
</organism>
<comment type="caution">
    <text evidence="3">The sequence shown here is derived from an EMBL/GenBank/DDBJ whole genome shotgun (WGS) entry which is preliminary data.</text>
</comment>
<keyword evidence="4" id="KW-1185">Reference proteome</keyword>
<reference evidence="3 4" key="1">
    <citation type="submission" date="2013-12" db="EMBL/GenBank/DDBJ databases">
        <authorList>
            <person name="Cubeta M."/>
            <person name="Pakala S."/>
            <person name="Fedorova N."/>
            <person name="Thomas E."/>
            <person name="Dean R."/>
            <person name="Jabaji S."/>
            <person name="Neate S."/>
            <person name="Toda T."/>
            <person name="Tavantzis S."/>
            <person name="Vilgalys R."/>
            <person name="Bharathan N."/>
            <person name="Pakala S."/>
            <person name="Losada L.S."/>
            <person name="Zafar N."/>
            <person name="Nierman W."/>
        </authorList>
    </citation>
    <scope>NUCLEOTIDE SEQUENCE [LARGE SCALE GENOMIC DNA]</scope>
    <source>
        <strain evidence="3 4">123E</strain>
    </source>
</reference>
<feature type="domain" description="Fungal-type protein kinase" evidence="2">
    <location>
        <begin position="561"/>
        <end position="665"/>
    </location>
</feature>
<proteinExistence type="predicted"/>
<dbReference type="AlphaFoldDB" id="A0A074RQT1"/>
<protein>
    <recommendedName>
        <fullName evidence="2">Fungal-type protein kinase domain-containing protein</fullName>
    </recommendedName>
</protein>
<gene>
    <name evidence="3" type="ORF">V565_169760</name>
</gene>
<dbReference type="HOGENOM" id="CLU_016736_0_0_1"/>
<dbReference type="Proteomes" id="UP000027456">
    <property type="component" value="Unassembled WGS sequence"/>
</dbReference>
<evidence type="ECO:0000259" key="2">
    <source>
        <dbReference type="Pfam" id="PF17667"/>
    </source>
</evidence>
<feature type="region of interest" description="Disordered" evidence="1">
    <location>
        <begin position="299"/>
        <end position="321"/>
    </location>
</feature>
<sequence length="796" mass="90219">MIRSHISGLISSSISLPSQPFNEDSCYNQDNVALVILAALEKSETCDVDQLVAVFLDRCRATEFELLGNPSTRIPHSVEDSLNAPIAFTATSDPEFSTFDSESTADIPPVTQELLDSCLHKVIPICNTPEMRRLIQEYRQCPEEVTRYKPFVELANYALECVKSLELPGLREPSTSNILFHVNHKKGIKGIDNVHRFPDIILIPLASAQRVHNDPTGSWKECAENMGTRHGGFDWPDVLISGELKWHYPTLDLRQPETYDTSLKRTIPPIPTRVGAPNFTSIVFGTSASSNAAASGASILPSSTRSGSTQGSVSSIAKAQESPKYKTKEKMLEAVLQSGINAAEMLRCSLGRRHAFGMIIIDTIVWIWWFDRQGAIQSTGIDFNENLPRFLVFLIAIQRFDLADWGFDKELDPSISLHHTSSSQITPQPIEYEVNQKVGRLKVNFTPDIEKHLHEVFGIKGKSTNVFQVSAQGQPPLVAKLYWPNHNRPHEVKIIEHARMDGRLINHLPTVRGWRDIDPIGTRRIRDQLGISSDSPGHPKQLVIIIFEKLFPITMLEGNYLVCAWLQCVRAHYLLWEKGIRHLDLSLGNLMIRKAGSDEELKYYGVVNDWDLGDDEGNLVESRKDLTKTMLFTSLDLLEPRSPDAKVVQRYSHDLESFIWILIWVFFAVKGGEMKPDPQIEKWQTSDPWTNCVYRTYFLHRPYAHIPHEEWLSQWPMAKDVIRWLNARLLAKDKASIEGGLVDTSQFPSKNEVCNQKDSDLDETPEERKELLRSLLETIKKHCVEPTPPVLEIEDL</sequence>
<evidence type="ECO:0000313" key="3">
    <source>
        <dbReference type="EMBL" id="KEP47058.1"/>
    </source>
</evidence>